<evidence type="ECO:0000256" key="5">
    <source>
        <dbReference type="ARBA" id="ARBA00023277"/>
    </source>
</evidence>
<keyword evidence="6" id="KW-0170">Cobalt</keyword>
<dbReference type="EMBL" id="JAPVEA010000005">
    <property type="protein sequence ID" value="KAJ5454863.1"/>
    <property type="molecule type" value="Genomic_DNA"/>
</dbReference>
<dbReference type="GeneID" id="81599444"/>
<dbReference type="InterPro" id="IPR002509">
    <property type="entry name" value="NODB_dom"/>
</dbReference>
<dbReference type="CDD" id="cd10951">
    <property type="entry name" value="CE4_ClCDA_like"/>
    <property type="match status" value="1"/>
</dbReference>
<dbReference type="PANTHER" id="PTHR46471:SF2">
    <property type="entry name" value="CHITIN DEACETYLASE-RELATED"/>
    <property type="match status" value="1"/>
</dbReference>
<dbReference type="PANTHER" id="PTHR46471">
    <property type="entry name" value="CHITIN DEACETYLASE"/>
    <property type="match status" value="1"/>
</dbReference>
<dbReference type="GO" id="GO:0005975">
    <property type="term" value="P:carbohydrate metabolic process"/>
    <property type="evidence" value="ECO:0007669"/>
    <property type="project" value="InterPro"/>
</dbReference>
<dbReference type="GO" id="GO:0046872">
    <property type="term" value="F:metal ion binding"/>
    <property type="evidence" value="ECO:0007669"/>
    <property type="project" value="UniProtKB-KW"/>
</dbReference>
<protein>
    <recommendedName>
        <fullName evidence="9">NodB homology domain-containing protein</fullName>
    </recommendedName>
</protein>
<feature type="compositionally biased region" description="Low complexity" evidence="7">
    <location>
        <begin position="382"/>
        <end position="396"/>
    </location>
</feature>
<dbReference type="GO" id="GO:0016810">
    <property type="term" value="F:hydrolase activity, acting on carbon-nitrogen (but not peptide) bonds"/>
    <property type="evidence" value="ECO:0007669"/>
    <property type="project" value="InterPro"/>
</dbReference>
<dbReference type="Pfam" id="PF01522">
    <property type="entry name" value="Polysacc_deac_1"/>
    <property type="match status" value="1"/>
</dbReference>
<dbReference type="RefSeq" id="XP_056767819.1">
    <property type="nucleotide sequence ID" value="XM_056909201.1"/>
</dbReference>
<keyword evidence="4" id="KW-0378">Hydrolase</keyword>
<evidence type="ECO:0000256" key="3">
    <source>
        <dbReference type="ARBA" id="ARBA00022729"/>
    </source>
</evidence>
<keyword evidence="11" id="KW-1185">Reference proteome</keyword>
<reference evidence="10" key="2">
    <citation type="journal article" date="2023" name="IMA Fungus">
        <title>Comparative genomic study of the Penicillium genus elucidates a diverse pangenome and 15 lateral gene transfer events.</title>
        <authorList>
            <person name="Petersen C."/>
            <person name="Sorensen T."/>
            <person name="Nielsen M.R."/>
            <person name="Sondergaard T.E."/>
            <person name="Sorensen J.L."/>
            <person name="Fitzpatrick D.A."/>
            <person name="Frisvad J.C."/>
            <person name="Nielsen K.L."/>
        </authorList>
    </citation>
    <scope>NUCLEOTIDE SEQUENCE</scope>
    <source>
        <strain evidence="10">IBT 16125</strain>
    </source>
</reference>
<comment type="caution">
    <text evidence="10">The sequence shown here is derived from an EMBL/GenBank/DDBJ whole genome shotgun (WGS) entry which is preliminary data.</text>
</comment>
<evidence type="ECO:0000256" key="1">
    <source>
        <dbReference type="ARBA" id="ARBA00001941"/>
    </source>
</evidence>
<evidence type="ECO:0000256" key="2">
    <source>
        <dbReference type="ARBA" id="ARBA00022723"/>
    </source>
</evidence>
<dbReference type="InterPro" id="IPR011330">
    <property type="entry name" value="Glyco_hydro/deAcase_b/a-brl"/>
</dbReference>
<feature type="signal peptide" evidence="8">
    <location>
        <begin position="1"/>
        <end position="18"/>
    </location>
</feature>
<comment type="cofactor">
    <cofactor evidence="1">
        <name>Co(2+)</name>
        <dbReference type="ChEBI" id="CHEBI:48828"/>
    </cofactor>
</comment>
<keyword evidence="2" id="KW-0479">Metal-binding</keyword>
<dbReference type="Proteomes" id="UP001213681">
    <property type="component" value="Unassembled WGS sequence"/>
</dbReference>
<dbReference type="PROSITE" id="PS51677">
    <property type="entry name" value="NODB"/>
    <property type="match status" value="1"/>
</dbReference>
<evidence type="ECO:0000259" key="9">
    <source>
        <dbReference type="PROSITE" id="PS51677"/>
    </source>
</evidence>
<dbReference type="Gene3D" id="3.20.20.370">
    <property type="entry name" value="Glycoside hydrolase/deacetylase"/>
    <property type="match status" value="1"/>
</dbReference>
<gene>
    <name evidence="10" type="ORF">N7458_005819</name>
</gene>
<dbReference type="AlphaFoldDB" id="A0AAD6C8W9"/>
<evidence type="ECO:0000256" key="8">
    <source>
        <dbReference type="SAM" id="SignalP"/>
    </source>
</evidence>
<feature type="chain" id="PRO_5041955596" description="NodB homology domain-containing protein" evidence="8">
    <location>
        <begin position="19"/>
        <end position="433"/>
    </location>
</feature>
<evidence type="ECO:0000256" key="6">
    <source>
        <dbReference type="ARBA" id="ARBA00023285"/>
    </source>
</evidence>
<reference evidence="10" key="1">
    <citation type="submission" date="2022-12" db="EMBL/GenBank/DDBJ databases">
        <authorList>
            <person name="Petersen C."/>
        </authorList>
    </citation>
    <scope>NUCLEOTIDE SEQUENCE</scope>
    <source>
        <strain evidence="10">IBT 16125</strain>
    </source>
</reference>
<accession>A0AAD6C8W9</accession>
<name>A0AAD6C8W9_9EURO</name>
<feature type="compositionally biased region" description="Polar residues" evidence="7">
    <location>
        <begin position="397"/>
        <end position="411"/>
    </location>
</feature>
<feature type="domain" description="NodB homology" evidence="9">
    <location>
        <begin position="121"/>
        <end position="312"/>
    </location>
</feature>
<sequence length="433" mass="45937">MYFCLIVAFLVHVISSYALVDGIWNPNAPSSLGRRSPDVNGPLDDGVLEKRGATTCGPSANNAGVCGTGPYYCDAPSCHFQYGPACDANQTPAGVNTTSVPRPKLGSTPYGVSIRDCGIPGKVALTFDDGPYIYTSALLDLLKENGVKATFFVVGNNGGKGQINDPKTGYPALIQRMYNEGHQIGSHTWSHADLSTLSRQQRYDQVVKNEMALTDILGFFPTYLRPPYESCNTDCLSDLKDLGYHVANYDIDTLDWQGDYGHSQNIFSSNLKSVSPSTRGFISLAHDIHDETVHTFTTYMIDTLRAAGYSTALYGECMSDPPANWYRNSTTGQPFNGSSHNSTSSSTAKSVSGSTNSTTTDTVHTSTTATPSAVSGGEGAFGSRTGNTTVSGTNSTIAKSQSATGTGTKLSGTTAKVVGAGVVWVLTCWAFSI</sequence>
<feature type="region of interest" description="Disordered" evidence="7">
    <location>
        <begin position="328"/>
        <end position="411"/>
    </location>
</feature>
<evidence type="ECO:0000313" key="11">
    <source>
        <dbReference type="Proteomes" id="UP001213681"/>
    </source>
</evidence>
<evidence type="ECO:0000256" key="7">
    <source>
        <dbReference type="SAM" id="MobiDB-lite"/>
    </source>
</evidence>
<keyword evidence="3 8" id="KW-0732">Signal</keyword>
<evidence type="ECO:0000313" key="10">
    <source>
        <dbReference type="EMBL" id="KAJ5454863.1"/>
    </source>
</evidence>
<organism evidence="10 11">
    <name type="scientific">Penicillium daleae</name>
    <dbReference type="NCBI Taxonomy" id="63821"/>
    <lineage>
        <taxon>Eukaryota</taxon>
        <taxon>Fungi</taxon>
        <taxon>Dikarya</taxon>
        <taxon>Ascomycota</taxon>
        <taxon>Pezizomycotina</taxon>
        <taxon>Eurotiomycetes</taxon>
        <taxon>Eurotiomycetidae</taxon>
        <taxon>Eurotiales</taxon>
        <taxon>Aspergillaceae</taxon>
        <taxon>Penicillium</taxon>
    </lineage>
</organism>
<keyword evidence="5" id="KW-0119">Carbohydrate metabolism</keyword>
<evidence type="ECO:0000256" key="4">
    <source>
        <dbReference type="ARBA" id="ARBA00022801"/>
    </source>
</evidence>
<proteinExistence type="predicted"/>
<feature type="compositionally biased region" description="Low complexity" evidence="7">
    <location>
        <begin position="336"/>
        <end position="375"/>
    </location>
</feature>
<dbReference type="SUPFAM" id="SSF88713">
    <property type="entry name" value="Glycoside hydrolase/deacetylase"/>
    <property type="match status" value="1"/>
</dbReference>